<dbReference type="SUPFAM" id="SSF46689">
    <property type="entry name" value="Homeodomain-like"/>
    <property type="match status" value="1"/>
</dbReference>
<keyword evidence="3" id="KW-0804">Transcription</keyword>
<dbReference type="PRINTS" id="PR00455">
    <property type="entry name" value="HTHTETR"/>
</dbReference>
<dbReference type="PROSITE" id="PS50977">
    <property type="entry name" value="HTH_TETR_2"/>
    <property type="match status" value="1"/>
</dbReference>
<protein>
    <recommendedName>
        <fullName evidence="5">HTH tetR-type domain-containing protein</fullName>
    </recommendedName>
</protein>
<evidence type="ECO:0000256" key="4">
    <source>
        <dbReference type="PROSITE-ProRule" id="PRU00335"/>
    </source>
</evidence>
<proteinExistence type="predicted"/>
<evidence type="ECO:0000256" key="2">
    <source>
        <dbReference type="ARBA" id="ARBA00023125"/>
    </source>
</evidence>
<dbReference type="InterPro" id="IPR009057">
    <property type="entry name" value="Homeodomain-like_sf"/>
</dbReference>
<dbReference type="EMBL" id="MLHW01000019">
    <property type="protein sequence ID" value="OHT48479.1"/>
    <property type="molecule type" value="Genomic_DNA"/>
</dbReference>
<keyword evidence="1" id="KW-0805">Transcription regulation</keyword>
<evidence type="ECO:0000259" key="5">
    <source>
        <dbReference type="PROSITE" id="PS50977"/>
    </source>
</evidence>
<dbReference type="Proteomes" id="UP000180113">
    <property type="component" value="Unassembled WGS sequence"/>
</dbReference>
<dbReference type="Gene3D" id="1.10.357.10">
    <property type="entry name" value="Tetracycline Repressor, domain 2"/>
    <property type="match status" value="1"/>
</dbReference>
<dbReference type="PANTHER" id="PTHR30055:SF234">
    <property type="entry name" value="HTH-TYPE TRANSCRIPTIONAL REGULATOR BETI"/>
    <property type="match status" value="1"/>
</dbReference>
<evidence type="ECO:0000256" key="3">
    <source>
        <dbReference type="ARBA" id="ARBA00023163"/>
    </source>
</evidence>
<feature type="domain" description="HTH tetR-type" evidence="5">
    <location>
        <begin position="8"/>
        <end position="68"/>
    </location>
</feature>
<organism evidence="6 7">
    <name type="scientific">Mycobacteroides chelonae</name>
    <name type="common">Mycobacterium chelonae</name>
    <dbReference type="NCBI Taxonomy" id="1774"/>
    <lineage>
        <taxon>Bacteria</taxon>
        <taxon>Bacillati</taxon>
        <taxon>Actinomycetota</taxon>
        <taxon>Actinomycetes</taxon>
        <taxon>Mycobacteriales</taxon>
        <taxon>Mycobacteriaceae</taxon>
        <taxon>Mycobacteroides</taxon>
    </lineage>
</organism>
<reference evidence="6 7" key="1">
    <citation type="submission" date="2016-10" db="EMBL/GenBank/DDBJ databases">
        <title>Evaluation of Human, Animal and Environmental Mycobacterium chelonae Isolates by Core Genome Phylogenomic Analysis, Targeted Gene Comparison, and Anti-microbial Susceptibility Patterns: A Tale of Mistaken Identities.</title>
        <authorList>
            <person name="Fogelson S.B."/>
            <person name="Camus A.C."/>
            <person name="Lorenz W."/>
            <person name="Vasireddy R."/>
            <person name="Vasireddy S."/>
            <person name="Smith T."/>
            <person name="Brown-Elliott B.A."/>
            <person name="Wallace R.J.Jr."/>
            <person name="Hasan N.A."/>
            <person name="Reischl U."/>
            <person name="Sanchez S."/>
        </authorList>
    </citation>
    <scope>NUCLEOTIDE SEQUENCE [LARGE SCALE GENOMIC DNA]</scope>
    <source>
        <strain evidence="6 7">42895</strain>
    </source>
</reference>
<dbReference type="InterPro" id="IPR050109">
    <property type="entry name" value="HTH-type_TetR-like_transc_reg"/>
</dbReference>
<sequence>MAQHGDKEARRREILDAGRAVLRSGGLAGMQMREVARRAGVALGTLYTYFATKESLYAALYSEAVERFFLDMEPLLEDRAVDPEELFVAFANGQRTMYAEYGRELDLFTMLGSKSGVDQLVLERLIQATTRMTSAFRKLLADRNIDNPDLALVVLWSTATGLAEHFTGPRHAFHGLSWDETVRYAASVLTNNALSSTPDSSQQ</sequence>
<feature type="DNA-binding region" description="H-T-H motif" evidence="4">
    <location>
        <begin position="31"/>
        <end position="50"/>
    </location>
</feature>
<evidence type="ECO:0000256" key="1">
    <source>
        <dbReference type="ARBA" id="ARBA00023015"/>
    </source>
</evidence>
<keyword evidence="2 4" id="KW-0238">DNA-binding</keyword>
<dbReference type="GO" id="GO:0000976">
    <property type="term" value="F:transcription cis-regulatory region binding"/>
    <property type="evidence" value="ECO:0007669"/>
    <property type="project" value="TreeGrafter"/>
</dbReference>
<dbReference type="Pfam" id="PF00440">
    <property type="entry name" value="TetR_N"/>
    <property type="match status" value="1"/>
</dbReference>
<gene>
    <name evidence="6" type="ORF">BKG62_23145</name>
</gene>
<accession>A0AB73MJ47</accession>
<dbReference type="RefSeq" id="WP_030093665.1">
    <property type="nucleotide sequence ID" value="NZ_CP041150.1"/>
</dbReference>
<name>A0AB73MJ47_MYCCH</name>
<evidence type="ECO:0000313" key="6">
    <source>
        <dbReference type="EMBL" id="OHT48479.1"/>
    </source>
</evidence>
<comment type="caution">
    <text evidence="6">The sequence shown here is derived from an EMBL/GenBank/DDBJ whole genome shotgun (WGS) entry which is preliminary data.</text>
</comment>
<dbReference type="AlphaFoldDB" id="A0AB73MJ47"/>
<dbReference type="PANTHER" id="PTHR30055">
    <property type="entry name" value="HTH-TYPE TRANSCRIPTIONAL REGULATOR RUTR"/>
    <property type="match status" value="1"/>
</dbReference>
<dbReference type="GO" id="GO:0003700">
    <property type="term" value="F:DNA-binding transcription factor activity"/>
    <property type="evidence" value="ECO:0007669"/>
    <property type="project" value="TreeGrafter"/>
</dbReference>
<evidence type="ECO:0000313" key="7">
    <source>
        <dbReference type="Proteomes" id="UP000180113"/>
    </source>
</evidence>
<dbReference type="InterPro" id="IPR001647">
    <property type="entry name" value="HTH_TetR"/>
</dbReference>